<evidence type="ECO:0000256" key="1">
    <source>
        <dbReference type="ARBA" id="ARBA00008609"/>
    </source>
</evidence>
<dbReference type="NCBIfam" id="TIGR00528">
    <property type="entry name" value="gcvT"/>
    <property type="match status" value="1"/>
</dbReference>
<dbReference type="Gene3D" id="4.10.1250.10">
    <property type="entry name" value="Aminomethyltransferase fragment"/>
    <property type="match status" value="1"/>
</dbReference>
<evidence type="ECO:0000256" key="5">
    <source>
        <dbReference type="ARBA" id="ARBA00031395"/>
    </source>
</evidence>
<dbReference type="InterPro" id="IPR027266">
    <property type="entry name" value="TrmE/GcvT-like"/>
</dbReference>
<evidence type="ECO:0000313" key="12">
    <source>
        <dbReference type="EMBL" id="MBO1751322.1"/>
    </source>
</evidence>
<dbReference type="InterPro" id="IPR029043">
    <property type="entry name" value="GcvT/YgfZ_C"/>
</dbReference>
<evidence type="ECO:0000313" key="13">
    <source>
        <dbReference type="Proteomes" id="UP000664209"/>
    </source>
</evidence>
<organism evidence="12 13">
    <name type="scientific">Actinotalea soli</name>
    <dbReference type="NCBI Taxonomy" id="2819234"/>
    <lineage>
        <taxon>Bacteria</taxon>
        <taxon>Bacillati</taxon>
        <taxon>Actinomycetota</taxon>
        <taxon>Actinomycetes</taxon>
        <taxon>Micrococcales</taxon>
        <taxon>Cellulomonadaceae</taxon>
        <taxon>Actinotalea</taxon>
    </lineage>
</organism>
<feature type="binding site" evidence="8">
    <location>
        <position position="212"/>
    </location>
    <ligand>
        <name>substrate</name>
    </ligand>
</feature>
<feature type="domain" description="Aminomethyltransferase C-terminal" evidence="11">
    <location>
        <begin position="305"/>
        <end position="383"/>
    </location>
</feature>
<comment type="catalytic activity">
    <reaction evidence="6 7">
        <text>N(6)-[(R)-S(8)-aminomethyldihydrolipoyl]-L-lysyl-[protein] + (6S)-5,6,7,8-tetrahydrofolate = N(6)-[(R)-dihydrolipoyl]-L-lysyl-[protein] + (6R)-5,10-methylene-5,6,7,8-tetrahydrofolate + NH4(+)</text>
        <dbReference type="Rhea" id="RHEA:16945"/>
        <dbReference type="Rhea" id="RHEA-COMP:10475"/>
        <dbReference type="Rhea" id="RHEA-COMP:10492"/>
        <dbReference type="ChEBI" id="CHEBI:15636"/>
        <dbReference type="ChEBI" id="CHEBI:28938"/>
        <dbReference type="ChEBI" id="CHEBI:57453"/>
        <dbReference type="ChEBI" id="CHEBI:83100"/>
        <dbReference type="ChEBI" id="CHEBI:83143"/>
        <dbReference type="EC" id="2.1.2.10"/>
    </reaction>
</comment>
<dbReference type="SUPFAM" id="SSF101790">
    <property type="entry name" value="Aminomethyltransferase beta-barrel domain"/>
    <property type="match status" value="1"/>
</dbReference>
<dbReference type="GO" id="GO:0004047">
    <property type="term" value="F:aminomethyltransferase activity"/>
    <property type="evidence" value="ECO:0007669"/>
    <property type="project" value="UniProtKB-UniRule"/>
</dbReference>
<keyword evidence="13" id="KW-1185">Reference proteome</keyword>
<dbReference type="PANTHER" id="PTHR43757:SF2">
    <property type="entry name" value="AMINOMETHYLTRANSFERASE, MITOCHONDRIAL"/>
    <property type="match status" value="1"/>
</dbReference>
<dbReference type="SUPFAM" id="SSF103025">
    <property type="entry name" value="Folate-binding domain"/>
    <property type="match status" value="1"/>
</dbReference>
<keyword evidence="3 7" id="KW-0032">Aminotransferase</keyword>
<comment type="function">
    <text evidence="7">The glycine cleavage system catalyzes the degradation of glycine.</text>
</comment>
<dbReference type="Pfam" id="PF08669">
    <property type="entry name" value="GCV_T_C"/>
    <property type="match status" value="1"/>
</dbReference>
<evidence type="ECO:0000259" key="11">
    <source>
        <dbReference type="Pfam" id="PF08669"/>
    </source>
</evidence>
<dbReference type="EC" id="2.1.2.10" evidence="2 7"/>
<evidence type="ECO:0000256" key="2">
    <source>
        <dbReference type="ARBA" id="ARBA00012616"/>
    </source>
</evidence>
<comment type="similarity">
    <text evidence="1 7">Belongs to the GcvT family.</text>
</comment>
<dbReference type="GO" id="GO:0005960">
    <property type="term" value="C:glycine cleavage complex"/>
    <property type="evidence" value="ECO:0007669"/>
    <property type="project" value="InterPro"/>
</dbReference>
<dbReference type="AlphaFoldDB" id="A0A939LU30"/>
<dbReference type="EMBL" id="JAGEMK010000002">
    <property type="protein sequence ID" value="MBO1751322.1"/>
    <property type="molecule type" value="Genomic_DNA"/>
</dbReference>
<dbReference type="FunFam" id="2.40.30.110:FF:000003">
    <property type="entry name" value="Aminomethyltransferase"/>
    <property type="match status" value="1"/>
</dbReference>
<dbReference type="RefSeq" id="WP_208054987.1">
    <property type="nucleotide sequence ID" value="NZ_JAGEMK010000002.1"/>
</dbReference>
<dbReference type="Gene3D" id="2.40.30.110">
    <property type="entry name" value="Aminomethyltransferase beta-barrel domains"/>
    <property type="match status" value="1"/>
</dbReference>
<feature type="region of interest" description="Disordered" evidence="9">
    <location>
        <begin position="1"/>
        <end position="20"/>
    </location>
</feature>
<dbReference type="PIRSF" id="PIRSF006487">
    <property type="entry name" value="GcvT"/>
    <property type="match status" value="1"/>
</dbReference>
<dbReference type="Proteomes" id="UP000664209">
    <property type="component" value="Unassembled WGS sequence"/>
</dbReference>
<dbReference type="InterPro" id="IPR028896">
    <property type="entry name" value="GcvT/YgfZ/DmdA"/>
</dbReference>
<dbReference type="Pfam" id="PF01571">
    <property type="entry name" value="GCV_T"/>
    <property type="match status" value="1"/>
</dbReference>
<dbReference type="GO" id="GO:0008483">
    <property type="term" value="F:transaminase activity"/>
    <property type="evidence" value="ECO:0007669"/>
    <property type="project" value="UniProtKB-KW"/>
</dbReference>
<name>A0A939LU30_9CELL</name>
<sequence length="386" mass="40639">MTTTTDDAVELGEEQPRRSPLHEEHLALGATLTPFAGWQMPLRYTSDLTEHHAVRSAAGLFDLSHMGEIRVAGPGAGRALDRALVGTLSSLAVGRARYTMLCAPDGGVLDDLVVYRTGPEGYLVVANASNVETVLAELQERCSDVEVTDESATTALVAVQGPAAAGILERLISEDGRSGVSGLRYYACTAALVAGVEAIVARTGYTGEDGFELYVSPEDAPTLWRALLETGAEDGLVPAGLACRDSLRLEAGMPLYGNELDTTTTPHDAGMGRVVRLDKVDEDGEPLDFVGRGPLEARAGSQPSRVLVGLQGLGRRAARHGYAVLVPDGPVVGEVTSGAPSPTLGYPIAMAYVTPEVSGEGTELAVEVRGRPEPARVVPLPFYRRP</sequence>
<dbReference type="NCBIfam" id="NF001567">
    <property type="entry name" value="PRK00389.1"/>
    <property type="match status" value="1"/>
</dbReference>
<dbReference type="GO" id="GO:0005829">
    <property type="term" value="C:cytosol"/>
    <property type="evidence" value="ECO:0007669"/>
    <property type="project" value="TreeGrafter"/>
</dbReference>
<evidence type="ECO:0000256" key="8">
    <source>
        <dbReference type="PIRSR" id="PIRSR006487-1"/>
    </source>
</evidence>
<feature type="domain" description="GCVT N-terminal" evidence="10">
    <location>
        <begin position="21"/>
        <end position="279"/>
    </location>
</feature>
<dbReference type="GO" id="GO:0019464">
    <property type="term" value="P:glycine decarboxylation via glycine cleavage system"/>
    <property type="evidence" value="ECO:0007669"/>
    <property type="project" value="UniProtKB-UniRule"/>
</dbReference>
<dbReference type="InterPro" id="IPR022903">
    <property type="entry name" value="GcvT_bac"/>
</dbReference>
<dbReference type="PANTHER" id="PTHR43757">
    <property type="entry name" value="AMINOMETHYLTRANSFERASE"/>
    <property type="match status" value="1"/>
</dbReference>
<evidence type="ECO:0000259" key="10">
    <source>
        <dbReference type="Pfam" id="PF01571"/>
    </source>
</evidence>
<dbReference type="HAMAP" id="MF_00259">
    <property type="entry name" value="GcvT"/>
    <property type="match status" value="1"/>
</dbReference>
<gene>
    <name evidence="7 12" type="primary">gcvT</name>
    <name evidence="12" type="ORF">J4G33_05850</name>
</gene>
<accession>A0A939LU30</accession>
<reference evidence="12" key="1">
    <citation type="submission" date="2021-03" db="EMBL/GenBank/DDBJ databases">
        <title>Actinotalea soli sp. nov., isolated from soil.</title>
        <authorList>
            <person name="Ping W."/>
            <person name="Zhang J."/>
        </authorList>
    </citation>
    <scope>NUCLEOTIDE SEQUENCE</scope>
    <source>
        <strain evidence="12">BY-33</strain>
    </source>
</reference>
<dbReference type="Gene3D" id="3.30.70.1400">
    <property type="entry name" value="Aminomethyltransferase beta-barrel domains"/>
    <property type="match status" value="1"/>
</dbReference>
<comment type="subunit">
    <text evidence="7">The glycine cleavage system is composed of four proteins: P, T, L and H.</text>
</comment>
<dbReference type="Gene3D" id="3.30.1360.120">
    <property type="entry name" value="Probable tRNA modification gtpase trme, domain 1"/>
    <property type="match status" value="1"/>
</dbReference>
<evidence type="ECO:0000256" key="4">
    <source>
        <dbReference type="ARBA" id="ARBA00022679"/>
    </source>
</evidence>
<dbReference type="InterPro" id="IPR013977">
    <property type="entry name" value="GcvT_C"/>
</dbReference>
<dbReference type="InterPro" id="IPR006223">
    <property type="entry name" value="GcvT"/>
</dbReference>
<evidence type="ECO:0000256" key="3">
    <source>
        <dbReference type="ARBA" id="ARBA00022576"/>
    </source>
</evidence>
<dbReference type="InterPro" id="IPR006222">
    <property type="entry name" value="GCVT_N"/>
</dbReference>
<evidence type="ECO:0000256" key="7">
    <source>
        <dbReference type="HAMAP-Rule" id="MF_00259"/>
    </source>
</evidence>
<proteinExistence type="inferred from homology"/>
<protein>
    <recommendedName>
        <fullName evidence="2 7">Aminomethyltransferase</fullName>
        <ecNumber evidence="2 7">2.1.2.10</ecNumber>
    </recommendedName>
    <alternativeName>
        <fullName evidence="5 7">Glycine cleavage system T protein</fullName>
    </alternativeName>
</protein>
<keyword evidence="4 7" id="KW-0808">Transferase</keyword>
<evidence type="ECO:0000256" key="6">
    <source>
        <dbReference type="ARBA" id="ARBA00047665"/>
    </source>
</evidence>
<comment type="caution">
    <text evidence="12">The sequence shown here is derived from an EMBL/GenBank/DDBJ whole genome shotgun (WGS) entry which is preliminary data.</text>
</comment>
<evidence type="ECO:0000256" key="9">
    <source>
        <dbReference type="SAM" id="MobiDB-lite"/>
    </source>
</evidence>